<dbReference type="Pfam" id="PF18157">
    <property type="entry name" value="MID_pPIWI_RE"/>
    <property type="match status" value="1"/>
</dbReference>
<organism evidence="5 6">
    <name type="scientific">Nonomuraea longicatena</name>
    <dbReference type="NCBI Taxonomy" id="83682"/>
    <lineage>
        <taxon>Bacteria</taxon>
        <taxon>Bacillati</taxon>
        <taxon>Actinomycetota</taxon>
        <taxon>Actinomycetes</taxon>
        <taxon>Streptosporangiales</taxon>
        <taxon>Streptosporangiaceae</taxon>
        <taxon>Nonomuraea</taxon>
    </lineage>
</organism>
<proteinExistence type="predicted"/>
<evidence type="ECO:0000259" key="2">
    <source>
        <dbReference type="Pfam" id="PF13032"/>
    </source>
</evidence>
<dbReference type="InterPro" id="IPR040496">
    <property type="entry name" value="MID_pPIWI_RE"/>
</dbReference>
<protein>
    <recommendedName>
        <fullName evidence="7">DUF3893 domain-containing protein</fullName>
    </recommendedName>
</protein>
<evidence type="ECO:0000313" key="6">
    <source>
        <dbReference type="Proteomes" id="UP001501578"/>
    </source>
</evidence>
<evidence type="ECO:0008006" key="7">
    <source>
        <dbReference type="Google" id="ProtNLM"/>
    </source>
</evidence>
<gene>
    <name evidence="5" type="ORF">GCM10009560_71000</name>
</gene>
<feature type="domain" description="Prokaryotic pPIWI-RE MID" evidence="4">
    <location>
        <begin position="419"/>
        <end position="515"/>
    </location>
</feature>
<evidence type="ECO:0000259" key="4">
    <source>
        <dbReference type="Pfam" id="PF18157"/>
    </source>
</evidence>
<feature type="domain" description="pPIWI-RE RNaseH" evidence="2">
    <location>
        <begin position="533"/>
        <end position="807"/>
    </location>
</feature>
<evidence type="ECO:0000259" key="3">
    <source>
        <dbReference type="Pfam" id="PF13111"/>
    </source>
</evidence>
<dbReference type="InterPro" id="IPR024996">
    <property type="entry name" value="RNaseH_pPIWI_RE"/>
</dbReference>
<name>A0ABN1R373_9ACTN</name>
<evidence type="ECO:0000256" key="1">
    <source>
        <dbReference type="SAM" id="MobiDB-lite"/>
    </source>
</evidence>
<dbReference type="Pfam" id="PF13032">
    <property type="entry name" value="RNaseH_pPIWI_RE"/>
    <property type="match status" value="1"/>
</dbReference>
<keyword evidence="6" id="KW-1185">Reference proteome</keyword>
<evidence type="ECO:0000313" key="5">
    <source>
        <dbReference type="EMBL" id="GAA0950922.1"/>
    </source>
</evidence>
<dbReference type="Pfam" id="PF13111">
    <property type="entry name" value="pPIWI_RE_X"/>
    <property type="match status" value="1"/>
</dbReference>
<dbReference type="Proteomes" id="UP001501578">
    <property type="component" value="Unassembled WGS sequence"/>
</dbReference>
<feature type="region of interest" description="Disordered" evidence="1">
    <location>
        <begin position="475"/>
        <end position="494"/>
    </location>
</feature>
<dbReference type="InterPro" id="IPR025085">
    <property type="entry name" value="pPIWI_RE_X"/>
</dbReference>
<sequence>MMITNAFRIPTGLLGEVWAYPMTTALTAAFDQLSEVWRRKSNNEHARAPYQSLATALSAVTGQPVMILRGPRTYQDPPWLITTAQIPPALLRRATRVWERLARGNIDANVIGPLISEITPERLHVADEVDTTVPGRVTASNWVYRVLRWNLARALAETPVRFDSREVEFRLDSNGDMVAWDDPITLPLRKGGLATGIIKISLSVKTLPGIGDLVCMPTISLARLVSAWPRVKSAWIDHGRPTLLRVPVGTIRTETGFVSLCRDYSAQVVEECGLEPLPWGEDVLVARPERVRAWRSVNGSHPLGTGVGARTYLRFAEHADKLAGVEPVTYQLTRTKVLKNAADAPIGSASLDTAVRAAGLDRLRIVHLSAHSATRDRVRLALDGYRQEPLSSELGTIHPLTTTSDFVAFDLPETLAHGVADRSRLLDQAPLLKPEPGTLVVALVDTSYEGQKVTDDAKGPLRRELAKLSVPSQFIAIPPGSDGSRAKPKKENDPDFPVVTAIKDLLRAAGMTDDRLAAAVDLRPHPLDRDMWLVGVHVRIQNSKNGNGSRPYLVHTMVALHAKQDRQAPWDLRMYVPGQGWLQHVAGLTAFHAGPIGAAIGNQQQAFAGLRGLVDNALSELPGDDPIVVMADADETRRVWSGLCDGKLWRGLLPGDGLARAEEITVVRVGTSDEAVPRPVTFTDGKQSADPDKPASPRNRIYELAGDDGSRSWLLGHASRLFNQGSKGRVGADFTRFTLPAKRVDEQGNNWHAFTCTEFVVVRPGLINEDHAVAMASRLCAQPLSWDAQTRWPVPLHLANIADEDHPNFRTGNGDEDLL</sequence>
<comment type="caution">
    <text evidence="5">The sequence shown here is derived from an EMBL/GenBank/DDBJ whole genome shotgun (WGS) entry which is preliminary data.</text>
</comment>
<feature type="domain" description="pPIWI-RE module N-terminal" evidence="3">
    <location>
        <begin position="6"/>
        <end position="341"/>
    </location>
</feature>
<reference evidence="5 6" key="1">
    <citation type="journal article" date="2019" name="Int. J. Syst. Evol. Microbiol.">
        <title>The Global Catalogue of Microorganisms (GCM) 10K type strain sequencing project: providing services to taxonomists for standard genome sequencing and annotation.</title>
        <authorList>
            <consortium name="The Broad Institute Genomics Platform"/>
            <consortium name="The Broad Institute Genome Sequencing Center for Infectious Disease"/>
            <person name="Wu L."/>
            <person name="Ma J."/>
        </authorList>
    </citation>
    <scope>NUCLEOTIDE SEQUENCE [LARGE SCALE GENOMIC DNA]</scope>
    <source>
        <strain evidence="5 6">JCM 11136</strain>
    </source>
</reference>
<accession>A0ABN1R373</accession>
<dbReference type="EMBL" id="BAAAHQ010000048">
    <property type="protein sequence ID" value="GAA0950922.1"/>
    <property type="molecule type" value="Genomic_DNA"/>
</dbReference>
<dbReference type="RefSeq" id="WP_343954670.1">
    <property type="nucleotide sequence ID" value="NZ_BAAAHQ010000048.1"/>
</dbReference>